<proteinExistence type="predicted"/>
<reference evidence="2 3" key="1">
    <citation type="submission" date="2018-03" db="EMBL/GenBank/DDBJ databases">
        <title>Genomic Encyclopedia of Archaeal and Bacterial Type Strains, Phase II (KMG-II): from individual species to whole genera.</title>
        <authorList>
            <person name="Goeker M."/>
        </authorList>
    </citation>
    <scope>NUCLEOTIDE SEQUENCE [LARGE SCALE GENOMIC DNA]</scope>
    <source>
        <strain evidence="2 3">DSM 45348</strain>
    </source>
</reference>
<evidence type="ECO:0000313" key="3">
    <source>
        <dbReference type="Proteomes" id="UP000239209"/>
    </source>
</evidence>
<dbReference type="InterPro" id="IPR037401">
    <property type="entry name" value="SnoaL-like"/>
</dbReference>
<keyword evidence="3" id="KW-1185">Reference proteome</keyword>
<evidence type="ECO:0000313" key="2">
    <source>
        <dbReference type="EMBL" id="PRY21957.1"/>
    </source>
</evidence>
<protein>
    <submittedName>
        <fullName evidence="2">SnoaL-like protein</fullName>
    </submittedName>
</protein>
<feature type="domain" description="SnoaL-like" evidence="1">
    <location>
        <begin position="4"/>
        <end position="44"/>
    </location>
</feature>
<evidence type="ECO:0000259" key="1">
    <source>
        <dbReference type="Pfam" id="PF13577"/>
    </source>
</evidence>
<comment type="caution">
    <text evidence="2">The sequence shown here is derived from an EMBL/GenBank/DDBJ whole genome shotgun (WGS) entry which is preliminary data.</text>
</comment>
<dbReference type="InterPro" id="IPR032710">
    <property type="entry name" value="NTF2-like_dom_sf"/>
</dbReference>
<dbReference type="AlphaFoldDB" id="A0A2T0RLE8"/>
<dbReference type="EMBL" id="PVZG01000018">
    <property type="protein sequence ID" value="PRY21957.1"/>
    <property type="molecule type" value="Genomic_DNA"/>
</dbReference>
<dbReference type="Proteomes" id="UP000239209">
    <property type="component" value="Unassembled WGS sequence"/>
</dbReference>
<gene>
    <name evidence="2" type="ORF">CLV70_11822</name>
</gene>
<dbReference type="Gene3D" id="3.10.450.50">
    <property type="match status" value="1"/>
</dbReference>
<sequence>MDAGTAVVRAYLMLTSDDGPRLVATGGYTFTLVRDGDSWRIASLTLRLDSAA</sequence>
<name>A0A2T0RLE8_9ACTN</name>
<organism evidence="2 3">
    <name type="scientific">Pseudosporangium ferrugineum</name>
    <dbReference type="NCBI Taxonomy" id="439699"/>
    <lineage>
        <taxon>Bacteria</taxon>
        <taxon>Bacillati</taxon>
        <taxon>Actinomycetota</taxon>
        <taxon>Actinomycetes</taxon>
        <taxon>Micromonosporales</taxon>
        <taxon>Micromonosporaceae</taxon>
        <taxon>Pseudosporangium</taxon>
    </lineage>
</organism>
<accession>A0A2T0RLE8</accession>
<dbReference type="Pfam" id="PF13577">
    <property type="entry name" value="SnoaL_4"/>
    <property type="match status" value="1"/>
</dbReference>
<dbReference type="SUPFAM" id="SSF54427">
    <property type="entry name" value="NTF2-like"/>
    <property type="match status" value="1"/>
</dbReference>